<accession>A0A4R6SS37</accession>
<evidence type="ECO:0000313" key="5">
    <source>
        <dbReference type="Proteomes" id="UP000295620"/>
    </source>
</evidence>
<name>A0A4R6SS37_9SPHI</name>
<feature type="compositionally biased region" description="Low complexity" evidence="1">
    <location>
        <begin position="352"/>
        <end position="365"/>
    </location>
</feature>
<dbReference type="Proteomes" id="UP000295620">
    <property type="component" value="Unassembled WGS sequence"/>
</dbReference>
<dbReference type="PANTHER" id="PTHR34978:SF3">
    <property type="entry name" value="SLR0241 PROTEIN"/>
    <property type="match status" value="1"/>
</dbReference>
<dbReference type="PANTHER" id="PTHR34978">
    <property type="entry name" value="POSSIBLE SENSOR-TRANSDUCER PROTEIN BLAR"/>
    <property type="match status" value="1"/>
</dbReference>
<feature type="transmembrane region" description="Helical" evidence="2">
    <location>
        <begin position="265"/>
        <end position="283"/>
    </location>
</feature>
<feature type="region of interest" description="Disordered" evidence="1">
    <location>
        <begin position="320"/>
        <end position="365"/>
    </location>
</feature>
<feature type="transmembrane region" description="Helical" evidence="2">
    <location>
        <begin position="6"/>
        <end position="24"/>
    </location>
</feature>
<dbReference type="AlphaFoldDB" id="A0A4R6SS37"/>
<keyword evidence="2" id="KW-0472">Membrane</keyword>
<dbReference type="Pfam" id="PF05569">
    <property type="entry name" value="Peptidase_M56"/>
    <property type="match status" value="1"/>
</dbReference>
<gene>
    <name evidence="4" type="ORF">ATK78_4060</name>
</gene>
<reference evidence="4 5" key="1">
    <citation type="submission" date="2019-03" db="EMBL/GenBank/DDBJ databases">
        <title>Genomic Encyclopedia of Archaeal and Bacterial Type Strains, Phase II (KMG-II): from individual species to whole genera.</title>
        <authorList>
            <person name="Goeker M."/>
        </authorList>
    </citation>
    <scope>NUCLEOTIDE SEQUENCE [LARGE SCALE GENOMIC DNA]</scope>
    <source>
        <strain evidence="4 5">DSM 19035</strain>
    </source>
</reference>
<feature type="transmembrane region" description="Helical" evidence="2">
    <location>
        <begin position="86"/>
        <end position="104"/>
    </location>
</feature>
<comment type="caution">
    <text evidence="4">The sequence shown here is derived from an EMBL/GenBank/DDBJ whole genome shotgun (WGS) entry which is preliminary data.</text>
</comment>
<evidence type="ECO:0000259" key="3">
    <source>
        <dbReference type="Pfam" id="PF05569"/>
    </source>
</evidence>
<dbReference type="EMBL" id="SNYC01000007">
    <property type="protein sequence ID" value="TDQ07044.1"/>
    <property type="molecule type" value="Genomic_DNA"/>
</dbReference>
<keyword evidence="5" id="KW-1185">Reference proteome</keyword>
<feature type="transmembrane region" description="Helical" evidence="2">
    <location>
        <begin position="36"/>
        <end position="57"/>
    </location>
</feature>
<sequence length="478" mass="54550">MSWLYYLIEANIYLAVFYGFYRLFLHNETFYSVNRYYLILCTLISFSLPFLQIGYFYNLLGMEQNRETDLNQIPVHMAEAGSEYDLLKLVSTIAYLAMASFLAVKLMARVYKLIVLALNAKRTRHDKVNFVELNSSETAFSFFNLLFINPAITEKETILKHEMVHIRQKHSLDILFFEFIQIINWFNPVTHFIKKDIKLVHEYIADDITTKTDIQKHDYAMFLIQNSFGVTPNQLTNQIFNQSILKRRINMLNQKRSGDRARLKLLLVLPIVGGMLCASTMAFSKDYTMLDLYPEKYEAVKNVVQDTVVKKKTTTKKEQVKFPPPKVEQVKFPPPIVKKNGQRIPPPPPIEPNTKTVKGKQVTGKKIPEPKVEQVRFPPPIVTRDGEELPPPPPVEPDSKTIKGKKASSGVKKDQVILPPPPPIEPNSKTVKGKVIPGKKSPATGVKKDQVKFPPPIVKPIKREVPPPPIEPKSAGNQ</sequence>
<keyword evidence="2" id="KW-1133">Transmembrane helix</keyword>
<organism evidence="4 5">
    <name type="scientific">Pedobacter metabolipauper</name>
    <dbReference type="NCBI Taxonomy" id="425513"/>
    <lineage>
        <taxon>Bacteria</taxon>
        <taxon>Pseudomonadati</taxon>
        <taxon>Bacteroidota</taxon>
        <taxon>Sphingobacteriia</taxon>
        <taxon>Sphingobacteriales</taxon>
        <taxon>Sphingobacteriaceae</taxon>
        <taxon>Pedobacter</taxon>
    </lineage>
</organism>
<dbReference type="CDD" id="cd07341">
    <property type="entry name" value="M56_BlaR1_MecR1_like"/>
    <property type="match status" value="1"/>
</dbReference>
<evidence type="ECO:0000313" key="4">
    <source>
        <dbReference type="EMBL" id="TDQ07044.1"/>
    </source>
</evidence>
<feature type="domain" description="Peptidase M56" evidence="3">
    <location>
        <begin position="153"/>
        <end position="252"/>
    </location>
</feature>
<dbReference type="InterPro" id="IPR008756">
    <property type="entry name" value="Peptidase_M56"/>
</dbReference>
<dbReference type="InterPro" id="IPR052173">
    <property type="entry name" value="Beta-lactam_resp_regulator"/>
</dbReference>
<evidence type="ECO:0000256" key="2">
    <source>
        <dbReference type="SAM" id="Phobius"/>
    </source>
</evidence>
<proteinExistence type="predicted"/>
<feature type="region of interest" description="Disordered" evidence="1">
    <location>
        <begin position="381"/>
        <end position="478"/>
    </location>
</feature>
<feature type="compositionally biased region" description="Pro residues" evidence="1">
    <location>
        <begin position="322"/>
        <end position="336"/>
    </location>
</feature>
<keyword evidence="2" id="KW-0812">Transmembrane</keyword>
<evidence type="ECO:0000256" key="1">
    <source>
        <dbReference type="SAM" id="MobiDB-lite"/>
    </source>
</evidence>
<protein>
    <submittedName>
        <fullName evidence="4">BlaR1 peptidase M56</fullName>
    </submittedName>
</protein>